<reference evidence="1" key="1">
    <citation type="submission" date="2018-05" db="EMBL/GenBank/DDBJ databases">
        <authorList>
            <person name="Lanie J.A."/>
            <person name="Ng W.-L."/>
            <person name="Kazmierczak K.M."/>
            <person name="Andrzejewski T.M."/>
            <person name="Davidsen T.M."/>
            <person name="Wayne K.J."/>
            <person name="Tettelin H."/>
            <person name="Glass J.I."/>
            <person name="Rusch D."/>
            <person name="Podicherti R."/>
            <person name="Tsui H.-C.T."/>
            <person name="Winkler M.E."/>
        </authorList>
    </citation>
    <scope>NUCLEOTIDE SEQUENCE</scope>
</reference>
<accession>A0A383CZ66</accession>
<evidence type="ECO:0000313" key="1">
    <source>
        <dbReference type="EMBL" id="SVE37471.1"/>
    </source>
</evidence>
<dbReference type="EMBL" id="UINC01212931">
    <property type="protein sequence ID" value="SVE37471.1"/>
    <property type="molecule type" value="Genomic_DNA"/>
</dbReference>
<sequence length="238" mass="25511">QPSNDDHGAVVIDNFSATEGVIDEDCDANELAIYMYDSYGDGWNGNVLTIGEEAFEIEGFSDGDTAEACLEDGSYSVTCDSGSWQSEVSWQIVDAEGTVLLEGGAPYSGVLQLGETSDILGCMDPDAINYNPDATVDDGSCYYAGDFCDIAIEYTGDFDGLEPVNGATTYAGDVEWYSFVLDQAYDNLNVSLIGSDFDTQLDVYSDCATMLGSNDDYEGAQSQVNLFDVPAGTYHCMV</sequence>
<organism evidence="1">
    <name type="scientific">marine metagenome</name>
    <dbReference type="NCBI Taxonomy" id="408172"/>
    <lineage>
        <taxon>unclassified sequences</taxon>
        <taxon>metagenomes</taxon>
        <taxon>ecological metagenomes</taxon>
    </lineage>
</organism>
<feature type="non-terminal residue" evidence="1">
    <location>
        <position position="238"/>
    </location>
</feature>
<name>A0A383CZ66_9ZZZZ</name>
<dbReference type="AlphaFoldDB" id="A0A383CZ66"/>
<gene>
    <name evidence="1" type="ORF">METZ01_LOCUS490325</name>
</gene>
<protein>
    <recommendedName>
        <fullName evidence="2">Ig-like domain-containing protein</fullName>
    </recommendedName>
</protein>
<proteinExistence type="predicted"/>
<dbReference type="Gene3D" id="2.60.120.380">
    <property type="match status" value="1"/>
</dbReference>
<evidence type="ECO:0008006" key="2">
    <source>
        <dbReference type="Google" id="ProtNLM"/>
    </source>
</evidence>
<feature type="non-terminal residue" evidence="1">
    <location>
        <position position="1"/>
    </location>
</feature>